<reference evidence="1 2" key="1">
    <citation type="journal article" date="2013" name="PLoS ONE">
        <title>Lactobacillus paracasei comparative genomics: towards species pan-genome definition and exploitation of diversity.</title>
        <authorList>
            <person name="Smokvina T."/>
            <person name="Wels M."/>
            <person name="Polka J."/>
            <person name="Chervaux C."/>
            <person name="Brisse S."/>
            <person name="Boekhorst J."/>
            <person name="van Hylckama Vlieg J.E."/>
            <person name="Siezen R.J."/>
        </authorList>
    </citation>
    <scope>NUCLEOTIDE SEQUENCE [LARGE SCALE GENOMIC DNA]</scope>
    <source>
        <strain evidence="1 2">Lpp41</strain>
    </source>
</reference>
<protein>
    <recommendedName>
        <fullName evidence="3">DUF4145 domain-containing protein</fullName>
    </recommendedName>
</protein>
<accession>A0A829H4T8</accession>
<evidence type="ECO:0008006" key="3">
    <source>
        <dbReference type="Google" id="ProtNLM"/>
    </source>
</evidence>
<evidence type="ECO:0000313" key="2">
    <source>
        <dbReference type="Proteomes" id="UP000014244"/>
    </source>
</evidence>
<sequence length="234" mass="27120">MYLTKDVKVLFSSPEFFSNELSQNWHTIEIPALCPNCGVGFGPTSVCRNKFSEEGEYFYFFTHKCNICFKYCLTLQIVSNDRTRLIAAYPKTQLRQFDQLLRDLSPEFIDMYQASLSSEQNGYANLAGIGYRSAMELLIKDYALDFELSSKEDISRLNLNRAIDKFFGNDENAMIPADVVRTFGNNFAHWDKSQKYADLETLKAYLDLVVQFIYSRLMIKHPPVKRDKGRKSRN</sequence>
<dbReference type="EMBL" id="ANKE01000721">
    <property type="protein sequence ID" value="EPC70283.1"/>
    <property type="molecule type" value="Genomic_DNA"/>
</dbReference>
<gene>
    <name evidence="1" type="ORF">Lpp41_15181</name>
</gene>
<comment type="caution">
    <text evidence="1">The sequence shown here is derived from an EMBL/GenBank/DDBJ whole genome shotgun (WGS) entry which is preliminary data.</text>
</comment>
<organism evidence="1 2">
    <name type="scientific">Lacticaseibacillus paracasei subsp. paracasei Lpp41</name>
    <dbReference type="NCBI Taxonomy" id="1256208"/>
    <lineage>
        <taxon>Bacteria</taxon>
        <taxon>Bacillati</taxon>
        <taxon>Bacillota</taxon>
        <taxon>Bacilli</taxon>
        <taxon>Lactobacillales</taxon>
        <taxon>Lactobacillaceae</taxon>
        <taxon>Lacticaseibacillus</taxon>
    </lineage>
</organism>
<dbReference type="Proteomes" id="UP000014244">
    <property type="component" value="Unassembled WGS sequence"/>
</dbReference>
<proteinExistence type="predicted"/>
<name>A0A829H4T8_LACPA</name>
<dbReference type="AlphaFoldDB" id="A0A829H4T8"/>
<evidence type="ECO:0000313" key="1">
    <source>
        <dbReference type="EMBL" id="EPC70283.1"/>
    </source>
</evidence>